<dbReference type="AlphaFoldDB" id="A0A1G7B9K7"/>
<reference evidence="1 4" key="2">
    <citation type="submission" date="2018-12" db="EMBL/GenBank/DDBJ databases">
        <title>Comparitive functional genomics of dry heat resistant strains isolated from the viking spacecraft.</title>
        <authorList>
            <person name="Seuylemezian A."/>
            <person name="Vaishampayan P."/>
        </authorList>
    </citation>
    <scope>NUCLEOTIDE SEQUENCE [LARGE SCALE GENOMIC DNA]</scope>
    <source>
        <strain evidence="1 4">M6-11</strain>
    </source>
</reference>
<gene>
    <name evidence="1" type="ORF">EJA12_07385</name>
    <name evidence="2" type="ORF">SAMN04488126_105112</name>
</gene>
<evidence type="ECO:0000313" key="3">
    <source>
        <dbReference type="Proteomes" id="UP000198823"/>
    </source>
</evidence>
<name>A0A1G7B9K7_9BACL</name>
<evidence type="ECO:0000313" key="4">
    <source>
        <dbReference type="Proteomes" id="UP000272481"/>
    </source>
</evidence>
<dbReference type="EMBL" id="RWGW01000010">
    <property type="protein sequence ID" value="RSK32641.1"/>
    <property type="molecule type" value="Genomic_DNA"/>
</dbReference>
<reference evidence="2 3" key="1">
    <citation type="submission" date="2016-10" db="EMBL/GenBank/DDBJ databases">
        <authorList>
            <person name="de Groot N.N."/>
        </authorList>
    </citation>
    <scope>NUCLEOTIDE SEQUENCE [LARGE SCALE GENOMIC DNA]</scope>
    <source>
        <strain evidence="2 3">CGMCC 1.6762</strain>
    </source>
</reference>
<organism evidence="2 3">
    <name type="scientific">Bhargavaea beijingensis</name>
    <dbReference type="NCBI Taxonomy" id="426756"/>
    <lineage>
        <taxon>Bacteria</taxon>
        <taxon>Bacillati</taxon>
        <taxon>Bacillota</taxon>
        <taxon>Bacilli</taxon>
        <taxon>Bacillales</taxon>
        <taxon>Caryophanaceae</taxon>
        <taxon>Bhargavaea</taxon>
    </lineage>
</organism>
<evidence type="ECO:0000313" key="1">
    <source>
        <dbReference type="EMBL" id="RSK32641.1"/>
    </source>
</evidence>
<protein>
    <recommendedName>
        <fullName evidence="5">DUF1269 domain-containing protein</fullName>
    </recommendedName>
</protein>
<dbReference type="Proteomes" id="UP000198823">
    <property type="component" value="Unassembled WGS sequence"/>
</dbReference>
<evidence type="ECO:0000313" key="2">
    <source>
        <dbReference type="EMBL" id="SDE23567.1"/>
    </source>
</evidence>
<proteinExistence type="predicted"/>
<keyword evidence="4" id="KW-1185">Reference proteome</keyword>
<sequence>MENVIVGYFSEEQAALDALAKLESMQTAGGETQIAQVGIFRKDHGMISLRRSFDSGAEADESFIGGIIGGIAGVIAGPVGTLLSVGVGGSVGTEENASHMLPDANLFWSMTLRMKDEHIAIVAVVQELEQKPLDQLFGGYEVVTERFGAAEVLEEIEHARNLQDRLEKTVRDELTAKRTALRDKKVQDLKVSLKSDFANLMAERQSLR</sequence>
<dbReference type="EMBL" id="FNAR01000005">
    <property type="protein sequence ID" value="SDE23567.1"/>
    <property type="molecule type" value="Genomic_DNA"/>
</dbReference>
<dbReference type="Proteomes" id="UP000272481">
    <property type="component" value="Unassembled WGS sequence"/>
</dbReference>
<evidence type="ECO:0008006" key="5">
    <source>
        <dbReference type="Google" id="ProtNLM"/>
    </source>
</evidence>
<dbReference type="RefSeq" id="WP_092095686.1">
    <property type="nucleotide sequence ID" value="NZ_FNAR01000005.1"/>
</dbReference>
<dbReference type="OrthoDB" id="2220700at2"/>
<accession>A0A1G7B9K7</accession>